<proteinExistence type="predicted"/>
<feature type="region of interest" description="Disordered" evidence="3">
    <location>
        <begin position="1"/>
        <end position="107"/>
    </location>
</feature>
<feature type="domain" description="K Homology" evidence="4">
    <location>
        <begin position="144"/>
        <end position="224"/>
    </location>
</feature>
<sequence>GAYIKKMIQNTGAQIRIDNSDYNRVKRNTISSSEGDPRPTHPEAPEEEQKVPAPEKETDQEKNLEGDKQEGKSDLAVPQKSPEPEAVAESSKTPEANGGEKEAGKAPEANRLVTITGIDGQISNALYYIFDKVAEQIFSPLEELRLHSEITVPSSLVGRIIGKSGQNVRELQRITQAVVKIPEDAHRSEAPVANFDEEPLSTVRIDGCCFATQAVEIRINQLVFEHRQRCLASLQRQPNCDSWQQGQPAASPRPQS</sequence>
<organism evidence="5 6">
    <name type="scientific">Steinernema glaseri</name>
    <dbReference type="NCBI Taxonomy" id="37863"/>
    <lineage>
        <taxon>Eukaryota</taxon>
        <taxon>Metazoa</taxon>
        <taxon>Ecdysozoa</taxon>
        <taxon>Nematoda</taxon>
        <taxon>Chromadorea</taxon>
        <taxon>Rhabditida</taxon>
        <taxon>Tylenchina</taxon>
        <taxon>Panagrolaimomorpha</taxon>
        <taxon>Strongyloidoidea</taxon>
        <taxon>Steinernematidae</taxon>
        <taxon>Steinernema</taxon>
    </lineage>
</organism>
<accession>A0A1I7ZG61</accession>
<evidence type="ECO:0000313" key="6">
    <source>
        <dbReference type="WBParaSite" id="L893_g26207.t1"/>
    </source>
</evidence>
<dbReference type="WBParaSite" id="L893_g26207.t1">
    <property type="protein sequence ID" value="L893_g26207.t1"/>
    <property type="gene ID" value="L893_g26207"/>
</dbReference>
<keyword evidence="1" id="KW-0677">Repeat</keyword>
<evidence type="ECO:0000256" key="1">
    <source>
        <dbReference type="ARBA" id="ARBA00022737"/>
    </source>
</evidence>
<dbReference type="Gene3D" id="3.30.310.210">
    <property type="match status" value="1"/>
</dbReference>
<dbReference type="InterPro" id="IPR004088">
    <property type="entry name" value="KH_dom_type_1"/>
</dbReference>
<evidence type="ECO:0000256" key="3">
    <source>
        <dbReference type="SAM" id="MobiDB-lite"/>
    </source>
</evidence>
<dbReference type="PANTHER" id="PTHR10288">
    <property type="entry name" value="KH DOMAIN CONTAINING RNA BINDING PROTEIN"/>
    <property type="match status" value="1"/>
</dbReference>
<dbReference type="GO" id="GO:0003723">
    <property type="term" value="F:RNA binding"/>
    <property type="evidence" value="ECO:0007669"/>
    <property type="project" value="UniProtKB-UniRule"/>
</dbReference>
<dbReference type="PROSITE" id="PS50084">
    <property type="entry name" value="KH_TYPE_1"/>
    <property type="match status" value="1"/>
</dbReference>
<evidence type="ECO:0000256" key="2">
    <source>
        <dbReference type="PROSITE-ProRule" id="PRU00117"/>
    </source>
</evidence>
<dbReference type="Pfam" id="PF00013">
    <property type="entry name" value="KH_1"/>
    <property type="match status" value="1"/>
</dbReference>
<evidence type="ECO:0000313" key="5">
    <source>
        <dbReference type="Proteomes" id="UP000095287"/>
    </source>
</evidence>
<name>A0A1I7ZG61_9BILA</name>
<keyword evidence="5" id="KW-1185">Reference proteome</keyword>
<evidence type="ECO:0000259" key="4">
    <source>
        <dbReference type="SMART" id="SM00322"/>
    </source>
</evidence>
<dbReference type="AlphaFoldDB" id="A0A1I7ZG61"/>
<dbReference type="InterPro" id="IPR036612">
    <property type="entry name" value="KH_dom_type_1_sf"/>
</dbReference>
<feature type="compositionally biased region" description="Basic and acidic residues" evidence="3">
    <location>
        <begin position="35"/>
        <end position="73"/>
    </location>
</feature>
<protein>
    <submittedName>
        <fullName evidence="6">KH domain-containing protein</fullName>
    </submittedName>
</protein>
<keyword evidence="2" id="KW-0694">RNA-binding</keyword>
<dbReference type="CDD" id="cd22403">
    <property type="entry name" value="KH-I_IGF2BP_rpt4"/>
    <property type="match status" value="1"/>
</dbReference>
<reference evidence="6" key="1">
    <citation type="submission" date="2016-11" db="UniProtKB">
        <authorList>
            <consortium name="WormBaseParasite"/>
        </authorList>
    </citation>
    <scope>IDENTIFICATION</scope>
</reference>
<dbReference type="Proteomes" id="UP000095287">
    <property type="component" value="Unplaced"/>
</dbReference>
<dbReference type="InterPro" id="IPR004087">
    <property type="entry name" value="KH_dom"/>
</dbReference>
<dbReference type="SUPFAM" id="SSF54791">
    <property type="entry name" value="Eukaryotic type KH-domain (KH-domain type I)"/>
    <property type="match status" value="1"/>
</dbReference>
<dbReference type="SMART" id="SM00322">
    <property type="entry name" value="KH"/>
    <property type="match status" value="1"/>
</dbReference>